<dbReference type="CDD" id="cd00377">
    <property type="entry name" value="ICL_PEPM"/>
    <property type="match status" value="1"/>
</dbReference>
<evidence type="ECO:0000313" key="1">
    <source>
        <dbReference type="EMBL" id="QES27045.1"/>
    </source>
</evidence>
<dbReference type="PANTHER" id="PTHR42905:SF16">
    <property type="entry name" value="CARBOXYPHOSPHONOENOLPYRUVATE PHOSPHONOMUTASE-LIKE PROTEIN (AFU_ORTHOLOGUE AFUA_5G07230)"/>
    <property type="match status" value="1"/>
</dbReference>
<protein>
    <submittedName>
        <fullName evidence="1">Isocitrate lyase/phosphoenolpyruvate mutase family protein</fullName>
    </submittedName>
</protein>
<organism evidence="1 2">
    <name type="scientific">Streptomyces venezuelae</name>
    <dbReference type="NCBI Taxonomy" id="54571"/>
    <lineage>
        <taxon>Bacteria</taxon>
        <taxon>Bacillati</taxon>
        <taxon>Actinomycetota</taxon>
        <taxon>Actinomycetes</taxon>
        <taxon>Kitasatosporales</taxon>
        <taxon>Streptomycetaceae</taxon>
        <taxon>Streptomyces</taxon>
    </lineage>
</organism>
<sequence length="268" mass="27427">MTKHAYDEFRALHHTDAPLLLPNAWDHASAAALAAAGFRAVGTTSLGVAAAAGLPDGTGATRAETVRLARRLTRLDALISVDVEGGFSDEPGEVAALAAELAEAGAVGINIEDGRADGTLRDAAHQAEILAAVREAVGGRVFINARTDTYWLRGAGRTASETGERLEAYRGAGADGVFVPGLRDLRLIAELTSALRNTPLNILHAADGPSMPELAEAGVRRVSCGSLLFRAALGAAVTAVRAVADGTAQAEGIPSYAETQALAGGFAP</sequence>
<keyword evidence="2" id="KW-1185">Reference proteome</keyword>
<evidence type="ECO:0000313" key="2">
    <source>
        <dbReference type="Proteomes" id="UP000323046"/>
    </source>
</evidence>
<dbReference type="Proteomes" id="UP000323046">
    <property type="component" value="Chromosome"/>
</dbReference>
<keyword evidence="1" id="KW-0456">Lyase</keyword>
<dbReference type="PANTHER" id="PTHR42905">
    <property type="entry name" value="PHOSPHOENOLPYRUVATE CARBOXYLASE"/>
    <property type="match status" value="1"/>
</dbReference>
<name>A0A5P2B974_STRVZ</name>
<accession>A0A5P2B974</accession>
<reference evidence="1 2" key="1">
    <citation type="submission" date="2018-05" db="EMBL/GenBank/DDBJ databases">
        <title>Streptomyces venezuelae.</title>
        <authorList>
            <person name="Kim W."/>
            <person name="Lee N."/>
            <person name="Cho B.-K."/>
        </authorList>
    </citation>
    <scope>NUCLEOTIDE SEQUENCE [LARGE SCALE GENOMIC DNA]</scope>
    <source>
        <strain evidence="1 2">ATCC 14583</strain>
    </source>
</reference>
<dbReference type="InterPro" id="IPR015813">
    <property type="entry name" value="Pyrv/PenolPyrv_kinase-like_dom"/>
</dbReference>
<dbReference type="Pfam" id="PF13714">
    <property type="entry name" value="PEP_mutase"/>
    <property type="match status" value="1"/>
</dbReference>
<dbReference type="SUPFAM" id="SSF51621">
    <property type="entry name" value="Phosphoenolpyruvate/pyruvate domain"/>
    <property type="match status" value="1"/>
</dbReference>
<dbReference type="InterPro" id="IPR039556">
    <property type="entry name" value="ICL/PEPM"/>
</dbReference>
<dbReference type="InterPro" id="IPR040442">
    <property type="entry name" value="Pyrv_kinase-like_dom_sf"/>
</dbReference>
<dbReference type="EMBL" id="CP029193">
    <property type="protein sequence ID" value="QES27045.1"/>
    <property type="molecule type" value="Genomic_DNA"/>
</dbReference>
<gene>
    <name evidence="1" type="ORF">DEJ47_11740</name>
</gene>
<dbReference type="Gene3D" id="3.20.20.60">
    <property type="entry name" value="Phosphoenolpyruvate-binding domains"/>
    <property type="match status" value="1"/>
</dbReference>
<dbReference type="AlphaFoldDB" id="A0A5P2B974"/>
<dbReference type="OrthoDB" id="9780430at2"/>
<proteinExistence type="predicted"/>
<dbReference type="GO" id="GO:0016829">
    <property type="term" value="F:lyase activity"/>
    <property type="evidence" value="ECO:0007669"/>
    <property type="project" value="UniProtKB-KW"/>
</dbReference>
<dbReference type="RefSeq" id="WP_150167548.1">
    <property type="nucleotide sequence ID" value="NZ_CP029193.1"/>
</dbReference>
<keyword evidence="1" id="KW-0670">Pyruvate</keyword>